<feature type="transmembrane region" description="Helical" evidence="2">
    <location>
        <begin position="188"/>
        <end position="206"/>
    </location>
</feature>
<keyword evidence="2" id="KW-0472">Membrane</keyword>
<keyword evidence="4" id="KW-1185">Reference proteome</keyword>
<evidence type="ECO:0000313" key="4">
    <source>
        <dbReference type="Proteomes" id="UP000320239"/>
    </source>
</evidence>
<proteinExistence type="predicted"/>
<sequence>MSHPQPAPWGGAPAAPAPGGYPALGAHPGSAHPGQQPTGYPAPAGYPAPTGYPAPGGHPAPGGPPATAGQPVPAGQPAPGGQPGYAAPGQYAGPAAHGAPVGHELPAPYSAQPDPAVAGYPAAQPGHPPQGMLACRFCGSVPAARATFRGHQGMVVIMRFLSNEGPFCRDCGLGVFRHMTSRTLVQGWYGYGSFIITPFTVLMNLIRRGRVAKLATPQPNPYAPSRPPMDPGPRLLERPMTWIGIMIPIVLFGLIAFAATQN</sequence>
<dbReference type="AlphaFoldDB" id="A0A561VLZ1"/>
<evidence type="ECO:0000256" key="1">
    <source>
        <dbReference type="SAM" id="MobiDB-lite"/>
    </source>
</evidence>
<feature type="compositionally biased region" description="Low complexity" evidence="1">
    <location>
        <begin position="8"/>
        <end position="29"/>
    </location>
</feature>
<feature type="transmembrane region" description="Helical" evidence="2">
    <location>
        <begin position="239"/>
        <end position="259"/>
    </location>
</feature>
<accession>A0A561VLZ1</accession>
<gene>
    <name evidence="3" type="ORF">FHX34_105497</name>
</gene>
<feature type="compositionally biased region" description="Pro residues" evidence="1">
    <location>
        <begin position="44"/>
        <end position="64"/>
    </location>
</feature>
<dbReference type="EMBL" id="VIWY01000005">
    <property type="protein sequence ID" value="TWG12630.1"/>
    <property type="molecule type" value="Genomic_DNA"/>
</dbReference>
<feature type="compositionally biased region" description="Low complexity" evidence="1">
    <location>
        <begin position="65"/>
        <end position="103"/>
    </location>
</feature>
<name>A0A561VLZ1_ACTTI</name>
<evidence type="ECO:0000256" key="2">
    <source>
        <dbReference type="SAM" id="Phobius"/>
    </source>
</evidence>
<dbReference type="RefSeq" id="WP_145831034.1">
    <property type="nucleotide sequence ID" value="NZ_BOMX01000095.1"/>
</dbReference>
<keyword evidence="2" id="KW-1133">Transmembrane helix</keyword>
<evidence type="ECO:0000313" key="3">
    <source>
        <dbReference type="EMBL" id="TWG12630.1"/>
    </source>
</evidence>
<keyword evidence="2" id="KW-0812">Transmembrane</keyword>
<reference evidence="3 4" key="1">
    <citation type="submission" date="2019-06" db="EMBL/GenBank/DDBJ databases">
        <title>Sequencing the genomes of 1000 actinobacteria strains.</title>
        <authorList>
            <person name="Klenk H.-P."/>
        </authorList>
    </citation>
    <scope>NUCLEOTIDE SEQUENCE [LARGE SCALE GENOMIC DNA]</scope>
    <source>
        <strain evidence="3 4">DSM 43866</strain>
    </source>
</reference>
<comment type="caution">
    <text evidence="3">The sequence shown here is derived from an EMBL/GenBank/DDBJ whole genome shotgun (WGS) entry which is preliminary data.</text>
</comment>
<feature type="region of interest" description="Disordered" evidence="1">
    <location>
        <begin position="1"/>
        <end position="124"/>
    </location>
</feature>
<dbReference type="Proteomes" id="UP000320239">
    <property type="component" value="Unassembled WGS sequence"/>
</dbReference>
<organism evidence="3 4">
    <name type="scientific">Actinoplanes teichomyceticus</name>
    <dbReference type="NCBI Taxonomy" id="1867"/>
    <lineage>
        <taxon>Bacteria</taxon>
        <taxon>Bacillati</taxon>
        <taxon>Actinomycetota</taxon>
        <taxon>Actinomycetes</taxon>
        <taxon>Micromonosporales</taxon>
        <taxon>Micromonosporaceae</taxon>
        <taxon>Actinoplanes</taxon>
    </lineage>
</organism>
<protein>
    <submittedName>
        <fullName evidence="3">Uncharacterized protein</fullName>
    </submittedName>
</protein>